<comment type="subcellular location">
    <subcellularLocation>
        <location evidence="1">Cell membrane</location>
        <topology evidence="1">Multi-pass membrane protein</topology>
    </subcellularLocation>
</comment>
<evidence type="ECO:0000313" key="8">
    <source>
        <dbReference type="Proteomes" id="UP001300012"/>
    </source>
</evidence>
<dbReference type="PANTHER" id="PTHR30213:SF0">
    <property type="entry name" value="UPF0761 MEMBRANE PROTEIN YIHY"/>
    <property type="match status" value="1"/>
</dbReference>
<proteinExistence type="predicted"/>
<feature type="transmembrane region" description="Helical" evidence="6">
    <location>
        <begin position="245"/>
        <end position="267"/>
    </location>
</feature>
<dbReference type="InterPro" id="IPR017039">
    <property type="entry name" value="Virul_fac_BrkB"/>
</dbReference>
<evidence type="ECO:0000256" key="1">
    <source>
        <dbReference type="ARBA" id="ARBA00004651"/>
    </source>
</evidence>
<dbReference type="PANTHER" id="PTHR30213">
    <property type="entry name" value="INNER MEMBRANE PROTEIN YHJD"/>
    <property type="match status" value="1"/>
</dbReference>
<keyword evidence="2" id="KW-1003">Cell membrane</keyword>
<evidence type="ECO:0000256" key="3">
    <source>
        <dbReference type="ARBA" id="ARBA00022692"/>
    </source>
</evidence>
<dbReference type="NCBIfam" id="TIGR00765">
    <property type="entry name" value="yihY_not_rbn"/>
    <property type="match status" value="1"/>
</dbReference>
<dbReference type="Proteomes" id="UP001300012">
    <property type="component" value="Unassembled WGS sequence"/>
</dbReference>
<dbReference type="RefSeq" id="WP_258213219.1">
    <property type="nucleotide sequence ID" value="NZ_JANQBD010000006.1"/>
</dbReference>
<dbReference type="Pfam" id="PF03631">
    <property type="entry name" value="Virul_fac_BrkB"/>
    <property type="match status" value="1"/>
</dbReference>
<evidence type="ECO:0000256" key="2">
    <source>
        <dbReference type="ARBA" id="ARBA00022475"/>
    </source>
</evidence>
<accession>A0ABT1YEL6</accession>
<evidence type="ECO:0000256" key="6">
    <source>
        <dbReference type="SAM" id="Phobius"/>
    </source>
</evidence>
<organism evidence="7 8">
    <name type="scientific">Paenibacillus radicis</name>
    <name type="common">ex Xue et al. 2023</name>
    <dbReference type="NCBI Taxonomy" id="2972489"/>
    <lineage>
        <taxon>Bacteria</taxon>
        <taxon>Bacillati</taxon>
        <taxon>Bacillota</taxon>
        <taxon>Bacilli</taxon>
        <taxon>Bacillales</taxon>
        <taxon>Paenibacillaceae</taxon>
        <taxon>Paenibacillus</taxon>
    </lineage>
</organism>
<reference evidence="7 8" key="1">
    <citation type="submission" date="2022-08" db="EMBL/GenBank/DDBJ databases">
        <title>Paenibacillus endoradicis sp. nov., Paenibacillus radicibacter sp. nov and Paenibacillus pararadicis sp. nov., three cold-adapted plant growth-promoting bacteria isolated from root of Larix gmelinii in Great Khingan.</title>
        <authorList>
            <person name="Xue H."/>
        </authorList>
    </citation>
    <scope>NUCLEOTIDE SEQUENCE [LARGE SCALE GENOMIC DNA]</scope>
    <source>
        <strain evidence="7 8">N5-1-1-5</strain>
    </source>
</reference>
<sequence>MIITFIKQLIKRLNHDDAIGLSAQCSYYFLLSVFPFLLFLMSLLGYLPITSEDVIGLAKEYIPESVTLGLEEQLRSLLDSRRGDALSFGLIFSLFTASAAMDAIVLAVNKAYGLPARKSYIRSKLLAIALTMGMLVVVFSALLLSVFGHLIGDWMHTELHIEMKHIELWNVLRWILNLVILFLIFIAIYYIAPNTCLNCKDVLPGAVVAALGWQLTSYGFSFYLSQWNHYNVTYGSLGGVIVLLTWFYLCALVIIIGGEINAMAYMFQTRKKQRV</sequence>
<keyword evidence="8" id="KW-1185">Reference proteome</keyword>
<evidence type="ECO:0000313" key="7">
    <source>
        <dbReference type="EMBL" id="MCR8631628.1"/>
    </source>
</evidence>
<keyword evidence="3 6" id="KW-0812">Transmembrane</keyword>
<feature type="transmembrane region" description="Helical" evidence="6">
    <location>
        <begin position="203"/>
        <end position="225"/>
    </location>
</feature>
<comment type="caution">
    <text evidence="7">The sequence shown here is derived from an EMBL/GenBank/DDBJ whole genome shotgun (WGS) entry which is preliminary data.</text>
</comment>
<dbReference type="EMBL" id="JANQBD010000006">
    <property type="protein sequence ID" value="MCR8631628.1"/>
    <property type="molecule type" value="Genomic_DNA"/>
</dbReference>
<name>A0ABT1YEL6_9BACL</name>
<evidence type="ECO:0000256" key="4">
    <source>
        <dbReference type="ARBA" id="ARBA00022989"/>
    </source>
</evidence>
<evidence type="ECO:0000256" key="5">
    <source>
        <dbReference type="ARBA" id="ARBA00023136"/>
    </source>
</evidence>
<dbReference type="PIRSF" id="PIRSF035875">
    <property type="entry name" value="RNase_BN"/>
    <property type="match status" value="1"/>
</dbReference>
<gene>
    <name evidence="7" type="ORF">NV381_10480</name>
</gene>
<feature type="transmembrane region" description="Helical" evidence="6">
    <location>
        <begin position="125"/>
        <end position="151"/>
    </location>
</feature>
<protein>
    <submittedName>
        <fullName evidence="7">YihY/virulence factor BrkB family protein</fullName>
    </submittedName>
</protein>
<keyword evidence="4 6" id="KW-1133">Transmembrane helix</keyword>
<keyword evidence="5 6" id="KW-0472">Membrane</keyword>
<feature type="transmembrane region" description="Helical" evidence="6">
    <location>
        <begin position="85"/>
        <end position="105"/>
    </location>
</feature>
<feature type="transmembrane region" description="Helical" evidence="6">
    <location>
        <begin position="171"/>
        <end position="191"/>
    </location>
</feature>
<feature type="transmembrane region" description="Helical" evidence="6">
    <location>
        <begin position="27"/>
        <end position="49"/>
    </location>
</feature>